<proteinExistence type="predicted"/>
<protein>
    <submittedName>
        <fullName evidence="3">Uncharacterized protein</fullName>
    </submittedName>
</protein>
<dbReference type="EMBL" id="BAFE01000094">
    <property type="protein sequence ID" value="GAB49868.1"/>
    <property type="molecule type" value="Genomic_DNA"/>
</dbReference>
<keyword evidence="2" id="KW-1133">Transmembrane helix</keyword>
<reference evidence="3 4" key="1">
    <citation type="submission" date="2012-02" db="EMBL/GenBank/DDBJ databases">
        <title>Whole genome shotgun sequence of Mobilicoccus pelagius NBRC 104925.</title>
        <authorList>
            <person name="Yoshida Y."/>
            <person name="Hosoyama A."/>
            <person name="Tsuchikane K."/>
            <person name="Katsumata H."/>
            <person name="Yamazaki S."/>
            <person name="Fujita N."/>
        </authorList>
    </citation>
    <scope>NUCLEOTIDE SEQUENCE [LARGE SCALE GENOMIC DNA]</scope>
    <source>
        <strain evidence="3 4">NBRC 104925</strain>
    </source>
</reference>
<name>H5UVW0_9MICO</name>
<feature type="transmembrane region" description="Helical" evidence="2">
    <location>
        <begin position="260"/>
        <end position="280"/>
    </location>
</feature>
<evidence type="ECO:0000256" key="2">
    <source>
        <dbReference type="SAM" id="Phobius"/>
    </source>
</evidence>
<comment type="caution">
    <text evidence="3">The sequence shown here is derived from an EMBL/GenBank/DDBJ whole genome shotgun (WGS) entry which is preliminary data.</text>
</comment>
<accession>H5UVW0</accession>
<feature type="transmembrane region" description="Helical" evidence="2">
    <location>
        <begin position="292"/>
        <end position="312"/>
    </location>
</feature>
<evidence type="ECO:0000313" key="3">
    <source>
        <dbReference type="EMBL" id="GAB49868.1"/>
    </source>
</evidence>
<dbReference type="RefSeq" id="WP_009483711.1">
    <property type="nucleotide sequence ID" value="NZ_BAFE01000094.1"/>
</dbReference>
<dbReference type="AlphaFoldDB" id="H5UVW0"/>
<organism evidence="3 4">
    <name type="scientific">Mobilicoccus pelagius NBRC 104925</name>
    <dbReference type="NCBI Taxonomy" id="1089455"/>
    <lineage>
        <taxon>Bacteria</taxon>
        <taxon>Bacillati</taxon>
        <taxon>Actinomycetota</taxon>
        <taxon>Actinomycetes</taxon>
        <taxon>Micrococcales</taxon>
        <taxon>Dermatophilaceae</taxon>
        <taxon>Mobilicoccus</taxon>
    </lineage>
</organism>
<keyword evidence="2" id="KW-0472">Membrane</keyword>
<keyword evidence="4" id="KW-1185">Reference proteome</keyword>
<dbReference type="Proteomes" id="UP000004367">
    <property type="component" value="Unassembled WGS sequence"/>
</dbReference>
<keyword evidence="2" id="KW-0812">Transmembrane</keyword>
<gene>
    <name evidence="3" type="ORF">MOPEL_135_01060</name>
</gene>
<feature type="region of interest" description="Disordered" evidence="1">
    <location>
        <begin position="1"/>
        <end position="41"/>
    </location>
</feature>
<dbReference type="STRING" id="1089455.MOPEL_135_01060"/>
<evidence type="ECO:0000313" key="4">
    <source>
        <dbReference type="Proteomes" id="UP000004367"/>
    </source>
</evidence>
<feature type="compositionally biased region" description="Low complexity" evidence="1">
    <location>
        <begin position="1"/>
        <end position="31"/>
    </location>
</feature>
<sequence>MSNVGTAGATAPAPRPGRGAPTAATAPASSAVWRPTSQPSAQEVATAEAAGTPTPQAWRRGSLARGLRKLTAAGVLACSINGLAAYAVVTTDAARVQSVAATQAAEIGAVTSTIDTLGTTAKVTPVGAAKEKAYLTTVSEASSRLASVTARAATGPAGLAEDTVALQGLSADYTRYVALLESGRAATGKVAADRYGQAETLRTTRLDPALAELQRQNTDRSTEAKTLAWVTMGGLGLTSLVTLLTLLGGSRWLASRTKRVVNPGLFGALVMSAAVSGYAFSQLGSATIVAPGAGPLLLVGGLAAAGLVWLGLDQRLKEYR</sequence>
<evidence type="ECO:0000256" key="1">
    <source>
        <dbReference type="SAM" id="MobiDB-lite"/>
    </source>
</evidence>
<feature type="transmembrane region" description="Helical" evidence="2">
    <location>
        <begin position="227"/>
        <end position="248"/>
    </location>
</feature>